<feature type="domain" description="Helicase HerA central" evidence="6">
    <location>
        <begin position="15"/>
        <end position="131"/>
    </location>
</feature>
<dbReference type="KEGG" id="hhsr:HSR6_0227"/>
<dbReference type="Proteomes" id="UP000186165">
    <property type="component" value="Chromosome"/>
</dbReference>
<name>A0A1J1AAE2_9EURY</name>
<dbReference type="Gene3D" id="3.40.50.300">
    <property type="entry name" value="P-loop containing nucleotide triphosphate hydrolases"/>
    <property type="match status" value="2"/>
</dbReference>
<dbReference type="Pfam" id="PF01935">
    <property type="entry name" value="DUF87"/>
    <property type="match status" value="1"/>
</dbReference>
<dbReference type="PANTHER" id="PTHR42957:SF1">
    <property type="entry name" value="HELICASE MJ1565-RELATED"/>
    <property type="match status" value="1"/>
</dbReference>
<comment type="catalytic activity">
    <reaction evidence="2">
        <text>Couples ATP hydrolysis with the unwinding of duplex DNA by translocating in the 3'-5' direction.</text>
        <dbReference type="EC" id="5.6.2.4"/>
    </reaction>
</comment>
<dbReference type="GO" id="GO:0043138">
    <property type="term" value="F:3'-5' DNA helicase activity"/>
    <property type="evidence" value="ECO:0007669"/>
    <property type="project" value="UniProtKB-EC"/>
</dbReference>
<evidence type="ECO:0000313" key="8">
    <source>
        <dbReference type="Proteomes" id="UP000186165"/>
    </source>
</evidence>
<accession>A0A1J1AAE2</accession>
<dbReference type="EMBL" id="CP016804">
    <property type="protein sequence ID" value="APE94695.1"/>
    <property type="molecule type" value="Genomic_DNA"/>
</dbReference>
<protein>
    <submittedName>
        <fullName evidence="7">ATPase</fullName>
    </submittedName>
</protein>
<comment type="similarity">
    <text evidence="1">Belongs to the HerA family.</text>
</comment>
<comment type="catalytic activity">
    <reaction evidence="4">
        <text>ATP + H2O = ADP + phosphate + H(+)</text>
        <dbReference type="Rhea" id="RHEA:13065"/>
        <dbReference type="ChEBI" id="CHEBI:15377"/>
        <dbReference type="ChEBI" id="CHEBI:15378"/>
        <dbReference type="ChEBI" id="CHEBI:30616"/>
        <dbReference type="ChEBI" id="CHEBI:43474"/>
        <dbReference type="ChEBI" id="CHEBI:456216"/>
        <dbReference type="EC" id="5.6.2.4"/>
    </reaction>
</comment>
<dbReference type="AlphaFoldDB" id="A0A1J1AAE2"/>
<dbReference type="RefSeq" id="WP_071932574.1">
    <property type="nucleotide sequence ID" value="NZ_CP016804.1"/>
</dbReference>
<sequence>MSHVLGRTAQSGPTVELGSFLARDGSEGASVALDLDRPHVSLFAGKRGSGKSYTLGVLAEGLAAARGVTGVVIDPMGVFAGLKAGGEATVVSAPTVAADALEPRDWCELLDLDPASQAGALLWQVAESARTLEGMQRAATEADAPRAAIRAVANHLTLADGWGVFNPEGLDAERLLEPSVTVLDTSKLTDQALSVVTAAVARTLYETAVAESIPRLPWLVIDEAQSVLDGIAEGPLRTILTRGRHPGVSLALATQRPAALPPVAISQADLICSHRLTATADIDALATARPTYLGASIQDRLPDGVGEAMVIDDTTESAVTVQIRERYTPHGGDSPRATGRAKL</sequence>
<evidence type="ECO:0000259" key="6">
    <source>
        <dbReference type="Pfam" id="PF01935"/>
    </source>
</evidence>
<evidence type="ECO:0000256" key="5">
    <source>
        <dbReference type="SAM" id="MobiDB-lite"/>
    </source>
</evidence>
<gene>
    <name evidence="7" type="ORF">HSR6_0227</name>
</gene>
<evidence type="ECO:0000256" key="4">
    <source>
        <dbReference type="ARBA" id="ARBA00048988"/>
    </source>
</evidence>
<dbReference type="InterPro" id="IPR027417">
    <property type="entry name" value="P-loop_NTPase"/>
</dbReference>
<evidence type="ECO:0000256" key="2">
    <source>
        <dbReference type="ARBA" id="ARBA00034617"/>
    </source>
</evidence>
<reference evidence="8" key="1">
    <citation type="submission" date="2016-08" db="EMBL/GenBank/DDBJ databases">
        <title>Discovery of first anaerobic lithoheterotrophic haloarchae widely represented in hypersaline habitats.</title>
        <authorList>
            <person name="Sorokin D.Y."/>
            <person name="Kublanov I.V."/>
            <person name="Roman P."/>
            <person name="Sinninghe Damste J.S."/>
            <person name="Golyshin P.N."/>
            <person name="Rojo D."/>
            <person name="Ciordia S."/>
            <person name="Mena Md.C."/>
            <person name="Ferrer M."/>
            <person name="Smedile F."/>
            <person name="Messina E."/>
            <person name="La Cono V."/>
            <person name="Yakimov M.M."/>
        </authorList>
    </citation>
    <scope>NUCLEOTIDE SEQUENCE [LARGE SCALE GENOMIC DNA]</scope>
    <source>
        <strain evidence="8">HSR6</strain>
    </source>
</reference>
<feature type="region of interest" description="Disordered" evidence="5">
    <location>
        <begin position="324"/>
        <end position="343"/>
    </location>
</feature>
<dbReference type="GO" id="GO:0043139">
    <property type="term" value="F:5'-3' DNA helicase activity"/>
    <property type="evidence" value="ECO:0007669"/>
    <property type="project" value="UniProtKB-EC"/>
</dbReference>
<dbReference type="OrthoDB" id="107033at2157"/>
<keyword evidence="8" id="KW-1185">Reference proteome</keyword>
<evidence type="ECO:0000256" key="3">
    <source>
        <dbReference type="ARBA" id="ARBA00048954"/>
    </source>
</evidence>
<dbReference type="SUPFAM" id="SSF52540">
    <property type="entry name" value="P-loop containing nucleoside triphosphate hydrolases"/>
    <property type="match status" value="1"/>
</dbReference>
<evidence type="ECO:0000313" key="7">
    <source>
        <dbReference type="EMBL" id="APE94695.1"/>
    </source>
</evidence>
<comment type="catalytic activity">
    <reaction evidence="3">
        <text>ATP + H2O = ADP + phosphate + H(+)</text>
        <dbReference type="Rhea" id="RHEA:13065"/>
        <dbReference type="ChEBI" id="CHEBI:15377"/>
        <dbReference type="ChEBI" id="CHEBI:15378"/>
        <dbReference type="ChEBI" id="CHEBI:30616"/>
        <dbReference type="ChEBI" id="CHEBI:43474"/>
        <dbReference type="ChEBI" id="CHEBI:456216"/>
        <dbReference type="EC" id="5.6.2.3"/>
    </reaction>
</comment>
<dbReference type="PANTHER" id="PTHR42957">
    <property type="entry name" value="HELICASE MJ1565-RELATED"/>
    <property type="match status" value="1"/>
</dbReference>
<proteinExistence type="inferred from homology"/>
<evidence type="ECO:0000256" key="1">
    <source>
        <dbReference type="ARBA" id="ARBA00007816"/>
    </source>
</evidence>
<dbReference type="InterPro" id="IPR008571">
    <property type="entry name" value="HerA-like"/>
</dbReference>
<dbReference type="InterPro" id="IPR002789">
    <property type="entry name" value="HerA_central"/>
</dbReference>
<dbReference type="GeneID" id="30416752"/>
<organism evidence="7 8">
    <name type="scientific">Halodesulfurarchaeum formicicum</name>
    <dbReference type="NCBI Taxonomy" id="1873524"/>
    <lineage>
        <taxon>Archaea</taxon>
        <taxon>Methanobacteriati</taxon>
        <taxon>Methanobacteriota</taxon>
        <taxon>Stenosarchaea group</taxon>
        <taxon>Halobacteria</taxon>
        <taxon>Halobacteriales</taxon>
        <taxon>Halobacteriaceae</taxon>
        <taxon>Halodesulfurarchaeum</taxon>
    </lineage>
</organism>